<protein>
    <submittedName>
        <fullName evidence="1">Gluconate 2-dehydrogenase subunit 3 family protein</fullName>
    </submittedName>
</protein>
<accession>A0A3M8DTS2</accession>
<dbReference type="Proteomes" id="UP000271031">
    <property type="component" value="Unassembled WGS sequence"/>
</dbReference>
<reference evidence="1 2" key="1">
    <citation type="submission" date="2018-10" db="EMBL/GenBank/DDBJ databases">
        <title>Phylogenomics of Brevibacillus.</title>
        <authorList>
            <person name="Dunlap C."/>
        </authorList>
    </citation>
    <scope>NUCLEOTIDE SEQUENCE [LARGE SCALE GENOMIC DNA]</scope>
    <source>
        <strain evidence="1 2">JCM 15716</strain>
    </source>
</reference>
<dbReference type="OrthoDB" id="63962at2"/>
<evidence type="ECO:0000313" key="1">
    <source>
        <dbReference type="EMBL" id="RNB91482.1"/>
    </source>
</evidence>
<keyword evidence="2" id="KW-1185">Reference proteome</keyword>
<dbReference type="EMBL" id="RHHQ01000005">
    <property type="protein sequence ID" value="RNB91482.1"/>
    <property type="molecule type" value="Genomic_DNA"/>
</dbReference>
<dbReference type="RefSeq" id="WP_122916874.1">
    <property type="nucleotide sequence ID" value="NZ_RHHQ01000005.1"/>
</dbReference>
<name>A0A3M8DTS2_9BACL</name>
<evidence type="ECO:0000313" key="2">
    <source>
        <dbReference type="Proteomes" id="UP000271031"/>
    </source>
</evidence>
<proteinExistence type="predicted"/>
<dbReference type="AlphaFoldDB" id="A0A3M8DTS2"/>
<dbReference type="Pfam" id="PF13618">
    <property type="entry name" value="Gluconate_2-dh3"/>
    <property type="match status" value="1"/>
</dbReference>
<organism evidence="1 2">
    <name type="scientific">Brevibacillus fluminis</name>
    <dbReference type="NCBI Taxonomy" id="511487"/>
    <lineage>
        <taxon>Bacteria</taxon>
        <taxon>Bacillati</taxon>
        <taxon>Bacillota</taxon>
        <taxon>Bacilli</taxon>
        <taxon>Bacillales</taxon>
        <taxon>Paenibacillaceae</taxon>
        <taxon>Brevibacillus</taxon>
    </lineage>
</organism>
<sequence>MTETTRYPAYDVWEQHAEWDEHTQHVVGKRRMAKLANRFFTHAEGLQMQTVAALLIDENRQEVLSFVMEHLDEKLVSPIGESQRKVGIPVRSELYRKGLAGIDEASHAAYRASFLALDRERQLDILSHVAEGKAAQTEAWKALPQKEFFKALLNDVVSACYSHPAIWSEIGYGGPAYPRGYVRVEKGLVDPWEAKRNGE</sequence>
<gene>
    <name evidence="1" type="ORF">EDM56_05455</name>
</gene>
<dbReference type="InterPro" id="IPR027056">
    <property type="entry name" value="Gluconate_2DH_su3"/>
</dbReference>
<comment type="caution">
    <text evidence="1">The sequence shown here is derived from an EMBL/GenBank/DDBJ whole genome shotgun (WGS) entry which is preliminary data.</text>
</comment>